<dbReference type="Pfam" id="PF25917">
    <property type="entry name" value="BSH_RND"/>
    <property type="match status" value="1"/>
</dbReference>
<evidence type="ECO:0000313" key="5">
    <source>
        <dbReference type="Proteomes" id="UP000011776"/>
    </source>
</evidence>
<comment type="subcellular location">
    <subcellularLocation>
        <location evidence="1">Cell envelope</location>
    </subcellularLocation>
</comment>
<comment type="caution">
    <text evidence="4">The sequence shown here is derived from an EMBL/GenBank/DDBJ whole genome shotgun (WGS) entry which is preliminary data.</text>
</comment>
<dbReference type="GO" id="GO:0030313">
    <property type="term" value="C:cell envelope"/>
    <property type="evidence" value="ECO:0007669"/>
    <property type="project" value="UniProtKB-SubCell"/>
</dbReference>
<protein>
    <submittedName>
        <fullName evidence="4">Biotin-lipoyl-like domain protein</fullName>
    </submittedName>
</protein>
<dbReference type="BioCyc" id="LINT1001599:G11K9-3857-MONOMER"/>
<dbReference type="Proteomes" id="UP000011776">
    <property type="component" value="Unassembled WGS sequence"/>
</dbReference>
<evidence type="ECO:0000256" key="2">
    <source>
        <dbReference type="ARBA" id="ARBA00023054"/>
    </source>
</evidence>
<reference evidence="4 5" key="1">
    <citation type="submission" date="2013-02" db="EMBL/GenBank/DDBJ databases">
        <authorList>
            <person name="Harkins D.M."/>
            <person name="Durkin A.S."/>
            <person name="Brinkac L.M."/>
            <person name="Haft D.H."/>
            <person name="Selengut J.D."/>
            <person name="Sanka R."/>
            <person name="DePew J."/>
            <person name="Purushe J."/>
            <person name="Tulsiani S.M."/>
            <person name="Graham G.C."/>
            <person name="Burns M.-A."/>
            <person name="Dohnt M.F."/>
            <person name="Smythe L.D."/>
            <person name="McKay D.B."/>
            <person name="Craig S.B."/>
            <person name="Vinetz J.M."/>
            <person name="Sutton G.G."/>
            <person name="Nierman W.C."/>
            <person name="Fouts D.E."/>
        </authorList>
    </citation>
    <scope>NUCLEOTIDE SEQUENCE [LARGE SCALE GENOMIC DNA]</scope>
    <source>
        <strain evidence="4 5">LT2186</strain>
    </source>
</reference>
<dbReference type="PANTHER" id="PTHR32347:SF14">
    <property type="entry name" value="EFFLUX SYSTEM COMPONENT YKNX-RELATED"/>
    <property type="match status" value="1"/>
</dbReference>
<dbReference type="Gene3D" id="1.10.287.470">
    <property type="entry name" value="Helix hairpin bin"/>
    <property type="match status" value="2"/>
</dbReference>
<organism evidence="4 5">
    <name type="scientific">Leptospira interrogans serovar Grippotyphosa str. LT2186</name>
    <dbReference type="NCBI Taxonomy" id="1001599"/>
    <lineage>
        <taxon>Bacteria</taxon>
        <taxon>Pseudomonadati</taxon>
        <taxon>Spirochaetota</taxon>
        <taxon>Spirochaetia</taxon>
        <taxon>Leptospirales</taxon>
        <taxon>Leptospiraceae</taxon>
        <taxon>Leptospira</taxon>
    </lineage>
</organism>
<feature type="domain" description="Multidrug resistance protein MdtA-like barrel-sandwich hybrid" evidence="3">
    <location>
        <begin position="31"/>
        <end position="256"/>
    </location>
</feature>
<keyword evidence="2" id="KW-0175">Coiled coil</keyword>
<evidence type="ECO:0000259" key="3">
    <source>
        <dbReference type="Pfam" id="PF25917"/>
    </source>
</evidence>
<name>M3I5Y2_LEPIR</name>
<dbReference type="AlphaFoldDB" id="M3I5Y2"/>
<evidence type="ECO:0000313" key="4">
    <source>
        <dbReference type="EMBL" id="EMG10806.1"/>
    </source>
</evidence>
<accession>M3I5Y2</accession>
<proteinExistence type="predicted"/>
<evidence type="ECO:0000256" key="1">
    <source>
        <dbReference type="ARBA" id="ARBA00004196"/>
    </source>
</evidence>
<dbReference type="EMBL" id="AFME02000215">
    <property type="protein sequence ID" value="EMG10806.1"/>
    <property type="molecule type" value="Genomic_DNA"/>
</dbReference>
<sequence>MDSVIVKAIMVHPEKINPSIHALGTVDFLDKVDIVSKTAGIIVEIKAKEGEKVKKGEVLLQIDTLQLELERKKNQSALQSAFSSLSLSEEKYAKARDNVEVRMLDIEKRRTQAKETKAELAKMKMTFAGKETLYREGGISKEEIEHAQTSLITAEAKYRMSVKDLEMGMVGFRNEDITSKNMKVPEDPKEKLKLFIDINTRIDKAEVNVARSQVEAAQAALTSTEELIRAATIRSPIDGVVAYVNKHVGEYVNPGAVNSRTRQF</sequence>
<dbReference type="PANTHER" id="PTHR32347">
    <property type="entry name" value="EFFLUX SYSTEM COMPONENT YKNX-RELATED"/>
    <property type="match status" value="1"/>
</dbReference>
<dbReference type="Gene3D" id="2.40.50.100">
    <property type="match status" value="2"/>
</dbReference>
<dbReference type="SUPFAM" id="SSF111369">
    <property type="entry name" value="HlyD-like secretion proteins"/>
    <property type="match status" value="2"/>
</dbReference>
<dbReference type="InterPro" id="IPR050465">
    <property type="entry name" value="UPF0194_transport"/>
</dbReference>
<gene>
    <name evidence="4" type="ORF">LEP1GSC151_5852</name>
</gene>
<dbReference type="InterPro" id="IPR058625">
    <property type="entry name" value="MdtA-like_BSH"/>
</dbReference>